<evidence type="ECO:0000259" key="5">
    <source>
        <dbReference type="Pfam" id="PF12584"/>
    </source>
</evidence>
<dbReference type="InterPro" id="IPR045126">
    <property type="entry name" value="TRAPPC10/Trs130"/>
</dbReference>
<dbReference type="InterPro" id="IPR027417">
    <property type="entry name" value="P-loop_NTPase"/>
</dbReference>
<dbReference type="PANTHER" id="PTHR13251:SF3">
    <property type="entry name" value="TRAFFICKING PROTEIN PARTICLE COMPLEX SUBUNIT 10"/>
    <property type="match status" value="1"/>
</dbReference>
<comment type="subcellular location">
    <subcellularLocation>
        <location evidence="1">Golgi apparatus</location>
    </subcellularLocation>
</comment>
<protein>
    <submittedName>
        <fullName evidence="10">9333_t:CDS:1</fullName>
    </submittedName>
</protein>
<keyword evidence="2" id="KW-0813">Transport</keyword>
<dbReference type="InterPro" id="IPR056913">
    <property type="entry name" value="TRAPPC10/Trs130_N"/>
</dbReference>
<proteinExistence type="predicted"/>
<dbReference type="Pfam" id="PF12584">
    <property type="entry name" value="TRAPPC10"/>
    <property type="match status" value="1"/>
</dbReference>
<dbReference type="SUPFAM" id="SSF52540">
    <property type="entry name" value="P-loop containing nucleoside triphosphate hydrolases"/>
    <property type="match status" value="1"/>
</dbReference>
<keyword evidence="11" id="KW-1185">Reference proteome</keyword>
<dbReference type="SMART" id="SM00175">
    <property type="entry name" value="RAB"/>
    <property type="match status" value="1"/>
</dbReference>
<dbReference type="Pfam" id="PF23273">
    <property type="entry name" value="DUF7076"/>
    <property type="match status" value="1"/>
</dbReference>
<dbReference type="PANTHER" id="PTHR13251">
    <property type="entry name" value="EPILEPSY HOLOPROSENCEPHALY CANDIDATE 1/TMEM1"/>
    <property type="match status" value="1"/>
</dbReference>
<reference evidence="10 11" key="1">
    <citation type="submission" date="2021-06" db="EMBL/GenBank/DDBJ databases">
        <authorList>
            <person name="Kallberg Y."/>
            <person name="Tangrot J."/>
            <person name="Rosling A."/>
        </authorList>
    </citation>
    <scope>NUCLEOTIDE SEQUENCE [LARGE SCALE GENOMIC DNA]</scope>
    <source>
        <strain evidence="10 11">120-4 pot B 10/14</strain>
    </source>
</reference>
<evidence type="ECO:0000313" key="11">
    <source>
        <dbReference type="Proteomes" id="UP000789901"/>
    </source>
</evidence>
<feature type="region of interest" description="Disordered" evidence="4">
    <location>
        <begin position="1373"/>
        <end position="1394"/>
    </location>
</feature>
<evidence type="ECO:0000259" key="7">
    <source>
        <dbReference type="Pfam" id="PF23273"/>
    </source>
</evidence>
<evidence type="ECO:0000259" key="6">
    <source>
        <dbReference type="Pfam" id="PF23036"/>
    </source>
</evidence>
<dbReference type="SMART" id="SM00173">
    <property type="entry name" value="RAS"/>
    <property type="match status" value="1"/>
</dbReference>
<dbReference type="NCBIfam" id="TIGR00231">
    <property type="entry name" value="small_GTP"/>
    <property type="match status" value="1"/>
</dbReference>
<sequence length="1394" mass="159789">MSSEEAAKKNSVVVKVGMVGDSQIGKTSLMVKYVEGSFDEDYIQTLGVNFMEKTISIRNHEITFSIWDLGGQREFVNMLPLVCNDAVAILFMFDLSRKSTLNSIKEWYRQARGFNKTAIPFLIGTKYDQFANFPKEEQEEITKQARRFARAMKASLIFCSTSHSINVQKIFKIVLSKAFDLKCTIPEIKEISRDRNGRKEDFDEYGIWPKIADDFRTHLPLRNLHWKSAKGSTRNIMVLGVELKRFTSETPEKPHMLPETLLEKPYLNLYFVNCDDNEVYRQTVRQKIRDWVNVVTAPLKKNQEWLIVYVTKQEARAAKYFSMNMKGTVFDKIKADFNAARRDRCVQLRLSDNDADEYESWQELMSKIKDGILISFDQHVVQYEEDIRRFDSQRSMIGWNYCTFFVLKEGLALTFEVFNLYEEALVQYDELEASFFQVLRDRALAWFGHFGATDVKDDSANILDVKKKSYRDLIRQNKLPEFDFRCYLFARQCHLLGRLQRPVEICRRAQLFISTFGRTIKEHQANVGEHFLESWIYSSCMSVVSECEELAPLTSLDESTSSAFNAAKGELLDLARKQLDKLGIHYGHLPASLPFTTALDEVSLPASPATPASESETKKAFSITNEELKGAIESEDSAAFDLLYLQLTNRGLKAYEGTRLRSSYRLQGDVAALQFHRKNFESASQLMEDLPTAYGEQGWTVVENSLLFKYAECQKELGRIKQYPLIFIRCNHTLLSEEEAAFYMEEVKKLCGSLEKDEDIIRPFKPMFLVTVTDIVDDITDEDGPYMAVELTNYLPTSLTFDQLAIRLVSGQSEEIWFEILNQEFKPGLNTYKLYSDNSASGNYIVENVRMSVGKIVFTHNFLNESKKKFFRVNEHPAILRAQIVAPEEIHIGEQQYFVVQIFTGLTSVTKGLLMLEPLSEGLTFPTTDKYHVITKSVNDDIISQDILSEEDFEVLENGHIKIPFLRTNQLNQFKVPYDCNWGAVEHKVKITVEYESKGKSRVFTSLDTVKFWLPLAVTELNIFRDDCLFVKMDITLNGSIPVRILETSLVPSKVYDVVDDPAVSTPVISLFAKQHASFVYKLTRSKDYDSGEHAKSQSTKVHFVVTYRTLQNGIHLFNRQVEKYIEHTLNKILKSKNLLQHSRFLLENAKEHLLKSVDYVSYGMSDTLDLGELDVSQCVALFTSHGSFKESLIEVVKEFWEVCNKAVFDDIAAVTSNIKSAISFPIDVPSSKVLNTVELVISKPNDLVVGEPCHCRLIIRLSSYWNYTSTEHKDTFEFFYDVHVDFDNWLLAGHKKLCFTSKIGETKEFPITLVPLKTGSLLVPPIRIASPSQNMFSETVYLNNAEQVLVRPRTQSATFFIEQQHRIHSLHSASGFGAPDHHNDSALDEINMD</sequence>
<dbReference type="InterPro" id="IPR056916">
    <property type="entry name" value="NTS_TR130"/>
</dbReference>
<evidence type="ECO:0000256" key="1">
    <source>
        <dbReference type="ARBA" id="ARBA00004555"/>
    </source>
</evidence>
<dbReference type="Gene3D" id="3.40.50.300">
    <property type="entry name" value="P-loop containing nucleotide triphosphate hydrolases"/>
    <property type="match status" value="1"/>
</dbReference>
<dbReference type="InterPro" id="IPR055505">
    <property type="entry name" value="DUF7077"/>
</dbReference>
<gene>
    <name evidence="10" type="ORF">GMARGA_LOCUS1879</name>
</gene>
<evidence type="ECO:0000256" key="3">
    <source>
        <dbReference type="ARBA" id="ARBA00023034"/>
    </source>
</evidence>
<dbReference type="SMART" id="SM00174">
    <property type="entry name" value="RHO"/>
    <property type="match status" value="1"/>
</dbReference>
<feature type="domain" description="TRAPPC10/Trs130 N-terminal" evidence="6">
    <location>
        <begin position="204"/>
        <end position="506"/>
    </location>
</feature>
<dbReference type="EMBL" id="CAJVQB010000534">
    <property type="protein sequence ID" value="CAG8494348.1"/>
    <property type="molecule type" value="Genomic_DNA"/>
</dbReference>
<dbReference type="InterPro" id="IPR001806">
    <property type="entry name" value="Small_GTPase"/>
</dbReference>
<evidence type="ECO:0000259" key="8">
    <source>
        <dbReference type="Pfam" id="PF23274"/>
    </source>
</evidence>
<feature type="domain" description="DUF7076" evidence="7">
    <location>
        <begin position="753"/>
        <end position="861"/>
    </location>
</feature>
<dbReference type="PROSITE" id="PS51419">
    <property type="entry name" value="RAB"/>
    <property type="match status" value="1"/>
</dbReference>
<dbReference type="InterPro" id="IPR022233">
    <property type="entry name" value="TRAPPC10/Trs130_C"/>
</dbReference>
<evidence type="ECO:0000256" key="4">
    <source>
        <dbReference type="SAM" id="MobiDB-lite"/>
    </source>
</evidence>
<dbReference type="CDD" id="cd04128">
    <property type="entry name" value="Spg1"/>
    <property type="match status" value="1"/>
</dbReference>
<organism evidence="10 11">
    <name type="scientific">Gigaspora margarita</name>
    <dbReference type="NCBI Taxonomy" id="4874"/>
    <lineage>
        <taxon>Eukaryota</taxon>
        <taxon>Fungi</taxon>
        <taxon>Fungi incertae sedis</taxon>
        <taxon>Mucoromycota</taxon>
        <taxon>Glomeromycotina</taxon>
        <taxon>Glomeromycetes</taxon>
        <taxon>Diversisporales</taxon>
        <taxon>Gigasporaceae</taxon>
        <taxon>Gigaspora</taxon>
    </lineage>
</organism>
<evidence type="ECO:0000256" key="2">
    <source>
        <dbReference type="ARBA" id="ARBA00022448"/>
    </source>
</evidence>
<dbReference type="Proteomes" id="UP000789901">
    <property type="component" value="Unassembled WGS sequence"/>
</dbReference>
<name>A0ABM8W0L5_GIGMA</name>
<dbReference type="Pfam" id="PF00071">
    <property type="entry name" value="Ras"/>
    <property type="match status" value="1"/>
</dbReference>
<dbReference type="InterPro" id="IPR055504">
    <property type="entry name" value="DUF7076"/>
</dbReference>
<dbReference type="Pfam" id="PF23036">
    <property type="entry name" value="TRAPPC10_1st"/>
    <property type="match status" value="1"/>
</dbReference>
<accession>A0ABM8W0L5</accession>
<comment type="caution">
    <text evidence="10">The sequence shown here is derived from an EMBL/GenBank/DDBJ whole genome shotgun (WGS) entry which is preliminary data.</text>
</comment>
<feature type="domain" description="Trs130 NTS" evidence="9">
    <location>
        <begin position="620"/>
        <end position="721"/>
    </location>
</feature>
<evidence type="ECO:0000259" key="9">
    <source>
        <dbReference type="Pfam" id="PF24967"/>
    </source>
</evidence>
<dbReference type="InterPro" id="IPR005225">
    <property type="entry name" value="Small_GTP-bd"/>
</dbReference>
<dbReference type="Pfam" id="PF24967">
    <property type="entry name" value="NTS_TR130"/>
    <property type="match status" value="1"/>
</dbReference>
<feature type="domain" description="TRAPPC10/Trs130 C-terminal" evidence="5">
    <location>
        <begin position="1226"/>
        <end position="1335"/>
    </location>
</feature>
<dbReference type="PRINTS" id="PR00449">
    <property type="entry name" value="RASTRNSFRMNG"/>
</dbReference>
<evidence type="ECO:0000313" key="10">
    <source>
        <dbReference type="EMBL" id="CAG8494348.1"/>
    </source>
</evidence>
<dbReference type="InterPro" id="IPR017231">
    <property type="entry name" value="Small_GTPase_Tem1/Spg1"/>
</dbReference>
<dbReference type="Pfam" id="PF23274">
    <property type="entry name" value="DUF7077"/>
    <property type="match status" value="1"/>
</dbReference>
<feature type="domain" description="DUF7077" evidence="8">
    <location>
        <begin position="879"/>
        <end position="1010"/>
    </location>
</feature>
<keyword evidence="3" id="KW-0333">Golgi apparatus</keyword>
<dbReference type="PROSITE" id="PS51421">
    <property type="entry name" value="RAS"/>
    <property type="match status" value="1"/>
</dbReference>